<accession>A0A1R0H083</accession>
<dbReference type="Proteomes" id="UP000187455">
    <property type="component" value="Unassembled WGS sequence"/>
</dbReference>
<dbReference type="EMBL" id="LSSL01001425">
    <property type="protein sequence ID" value="OLY82556.1"/>
    <property type="molecule type" value="Genomic_DNA"/>
</dbReference>
<keyword evidence="2" id="KW-1185">Reference proteome</keyword>
<organism evidence="1 2">
    <name type="scientific">Smittium mucronatum</name>
    <dbReference type="NCBI Taxonomy" id="133383"/>
    <lineage>
        <taxon>Eukaryota</taxon>
        <taxon>Fungi</taxon>
        <taxon>Fungi incertae sedis</taxon>
        <taxon>Zoopagomycota</taxon>
        <taxon>Kickxellomycotina</taxon>
        <taxon>Harpellomycetes</taxon>
        <taxon>Harpellales</taxon>
        <taxon>Legeriomycetaceae</taxon>
        <taxon>Smittium</taxon>
    </lineage>
</organism>
<name>A0A1R0H083_9FUNG</name>
<evidence type="ECO:0000313" key="2">
    <source>
        <dbReference type="Proteomes" id="UP000187455"/>
    </source>
</evidence>
<feature type="non-terminal residue" evidence="1">
    <location>
        <position position="63"/>
    </location>
</feature>
<dbReference type="AlphaFoldDB" id="A0A1R0H083"/>
<evidence type="ECO:0000313" key="1">
    <source>
        <dbReference type="EMBL" id="OLY82556.1"/>
    </source>
</evidence>
<protein>
    <submittedName>
        <fullName evidence="1">Uncharacterized protein</fullName>
    </submittedName>
</protein>
<comment type="caution">
    <text evidence="1">The sequence shown here is derived from an EMBL/GenBank/DDBJ whole genome shotgun (WGS) entry which is preliminary data.</text>
</comment>
<reference evidence="1 2" key="1">
    <citation type="journal article" date="2016" name="Mol. Biol. Evol.">
        <title>Genome-Wide Survey of Gut Fungi (Harpellales) Reveals the First Horizontally Transferred Ubiquitin Gene from a Mosquito Host.</title>
        <authorList>
            <person name="Wang Y."/>
            <person name="White M.M."/>
            <person name="Kvist S."/>
            <person name="Moncalvo J.M."/>
        </authorList>
    </citation>
    <scope>NUCLEOTIDE SEQUENCE [LARGE SCALE GENOMIC DNA]</scope>
    <source>
        <strain evidence="1 2">ALG-7-W6</strain>
    </source>
</reference>
<proteinExistence type="predicted"/>
<gene>
    <name evidence="1" type="ORF">AYI68_g3323</name>
</gene>
<sequence>MELSDTPNKRAPGSDGIPSEVWKLQVSEKIPESKMQKIILKIINIMYDSGEIQTNMDTSIVVP</sequence>